<evidence type="ECO:0000313" key="2">
    <source>
        <dbReference type="EMBL" id="GEA59344.1"/>
    </source>
</evidence>
<keyword evidence="1" id="KW-0812">Transmembrane</keyword>
<accession>A0A4Y3IKT0</accession>
<evidence type="ECO:0000256" key="1">
    <source>
        <dbReference type="SAM" id="Phobius"/>
    </source>
</evidence>
<feature type="transmembrane region" description="Helical" evidence="1">
    <location>
        <begin position="59"/>
        <end position="77"/>
    </location>
</feature>
<feature type="transmembrane region" description="Helical" evidence="1">
    <location>
        <begin position="179"/>
        <end position="196"/>
    </location>
</feature>
<dbReference type="AlphaFoldDB" id="A0A4Y3IKT0"/>
<dbReference type="SUPFAM" id="SSF103473">
    <property type="entry name" value="MFS general substrate transporter"/>
    <property type="match status" value="1"/>
</dbReference>
<gene>
    <name evidence="2" type="ORF">VCO01S_05370</name>
</gene>
<feature type="transmembrane region" description="Helical" evidence="1">
    <location>
        <begin position="235"/>
        <end position="258"/>
    </location>
</feature>
<sequence length="297" mass="31078">MFTAGVAIVGVGIGGLAFSEHMLSKAFIGLGGGFILATINPLTAMLFQEKELSIVSGANNAAPNIGITALIVSASLIMTQLHLPMYLFVGIALLLVLTMLGLRTKAKPIRRDNAPSSGVLNGVKSLFNLIFAAAFSAVVAFFTLCFTFLEPAMVTPFLLAAIAGSFVGTGLATICNYRVVAISASLVGAVGAVIFISSGNAYAGMICGFSLFSSVTSYMMLAFKREGVTPASLSITFMLLWVFNDLFVLVTGAVYGRLSATDGATLLIVFAVIYPLLTLILVTGKQKNVELIPINHS</sequence>
<proteinExistence type="predicted"/>
<keyword evidence="3" id="KW-1185">Reference proteome</keyword>
<comment type="caution">
    <text evidence="2">The sequence shown here is derived from an EMBL/GenBank/DDBJ whole genome shotgun (WGS) entry which is preliminary data.</text>
</comment>
<keyword evidence="1" id="KW-1133">Transmembrane helix</keyword>
<feature type="transmembrane region" description="Helical" evidence="1">
    <location>
        <begin position="83"/>
        <end position="102"/>
    </location>
</feature>
<reference evidence="2 3" key="1">
    <citation type="submission" date="2019-06" db="EMBL/GenBank/DDBJ databases">
        <title>Whole genome shotgun sequence of Vibrio comitans NBRC 102076.</title>
        <authorList>
            <person name="Hosoyama A."/>
            <person name="Uohara A."/>
            <person name="Ohji S."/>
            <person name="Ichikawa N."/>
        </authorList>
    </citation>
    <scope>NUCLEOTIDE SEQUENCE [LARGE SCALE GENOMIC DNA]</scope>
    <source>
        <strain evidence="2 3">NBRC 102076</strain>
    </source>
</reference>
<dbReference type="InterPro" id="IPR036259">
    <property type="entry name" value="MFS_trans_sf"/>
</dbReference>
<name>A0A4Y3IKT0_9VIBR</name>
<dbReference type="Gene3D" id="1.20.1250.20">
    <property type="entry name" value="MFS general substrate transporter like domains"/>
    <property type="match status" value="1"/>
</dbReference>
<dbReference type="Proteomes" id="UP000318242">
    <property type="component" value="Unassembled WGS sequence"/>
</dbReference>
<organism evidence="2 3">
    <name type="scientific">Vibrio comitans NBRC 102076</name>
    <dbReference type="NCBI Taxonomy" id="1219078"/>
    <lineage>
        <taxon>Bacteria</taxon>
        <taxon>Pseudomonadati</taxon>
        <taxon>Pseudomonadota</taxon>
        <taxon>Gammaproteobacteria</taxon>
        <taxon>Vibrionales</taxon>
        <taxon>Vibrionaceae</taxon>
        <taxon>Vibrio</taxon>
    </lineage>
</organism>
<feature type="transmembrane region" description="Helical" evidence="1">
    <location>
        <begin position="202"/>
        <end position="223"/>
    </location>
</feature>
<feature type="transmembrane region" description="Helical" evidence="1">
    <location>
        <begin position="27"/>
        <end position="47"/>
    </location>
</feature>
<dbReference type="EMBL" id="BJLH01000002">
    <property type="protein sequence ID" value="GEA59344.1"/>
    <property type="molecule type" value="Genomic_DNA"/>
</dbReference>
<evidence type="ECO:0008006" key="4">
    <source>
        <dbReference type="Google" id="ProtNLM"/>
    </source>
</evidence>
<protein>
    <recommendedName>
        <fullName evidence="4">MFS transporter</fullName>
    </recommendedName>
</protein>
<feature type="transmembrane region" description="Helical" evidence="1">
    <location>
        <begin position="126"/>
        <end position="149"/>
    </location>
</feature>
<evidence type="ECO:0000313" key="3">
    <source>
        <dbReference type="Proteomes" id="UP000318242"/>
    </source>
</evidence>
<keyword evidence="1" id="KW-0472">Membrane</keyword>
<feature type="transmembrane region" description="Helical" evidence="1">
    <location>
        <begin position="155"/>
        <end position="172"/>
    </location>
</feature>
<feature type="transmembrane region" description="Helical" evidence="1">
    <location>
        <begin position="264"/>
        <end position="282"/>
    </location>
</feature>